<dbReference type="Proteomes" id="UP001501321">
    <property type="component" value="Unassembled WGS sequence"/>
</dbReference>
<proteinExistence type="predicted"/>
<evidence type="ECO:0000259" key="2">
    <source>
        <dbReference type="Pfam" id="PF13448"/>
    </source>
</evidence>
<comment type="caution">
    <text evidence="3">The sequence shown here is derived from an EMBL/GenBank/DDBJ whole genome shotgun (WGS) entry which is preliminary data.</text>
</comment>
<gene>
    <name evidence="3" type="ORF">GCM10023095_00990</name>
</gene>
<dbReference type="EMBL" id="BAABFC010000001">
    <property type="protein sequence ID" value="GAA4492480.1"/>
    <property type="molecule type" value="Genomic_DNA"/>
</dbReference>
<reference evidence="4" key="1">
    <citation type="journal article" date="2019" name="Int. J. Syst. Evol. Microbiol.">
        <title>The Global Catalogue of Microorganisms (GCM) 10K type strain sequencing project: providing services to taxonomists for standard genome sequencing and annotation.</title>
        <authorList>
            <consortium name="The Broad Institute Genomics Platform"/>
            <consortium name="The Broad Institute Genome Sequencing Center for Infectious Disease"/>
            <person name="Wu L."/>
            <person name="Ma J."/>
        </authorList>
    </citation>
    <scope>NUCLEOTIDE SEQUENCE [LARGE SCALE GENOMIC DNA]</scope>
    <source>
        <strain evidence="4">JCM 32226</strain>
    </source>
</reference>
<evidence type="ECO:0000313" key="4">
    <source>
        <dbReference type="Proteomes" id="UP001501321"/>
    </source>
</evidence>
<keyword evidence="4" id="KW-1185">Reference proteome</keyword>
<dbReference type="Pfam" id="PF13448">
    <property type="entry name" value="DUF4114"/>
    <property type="match status" value="1"/>
</dbReference>
<organism evidence="3 4">
    <name type="scientific">Pseudaeromonas paramecii</name>
    <dbReference type="NCBI Taxonomy" id="2138166"/>
    <lineage>
        <taxon>Bacteria</taxon>
        <taxon>Pseudomonadati</taxon>
        <taxon>Pseudomonadota</taxon>
        <taxon>Gammaproteobacteria</taxon>
        <taxon>Aeromonadales</taxon>
        <taxon>Aeromonadaceae</taxon>
        <taxon>Pseudaeromonas</taxon>
    </lineage>
</organism>
<name>A0ABP8PSM4_9GAMM</name>
<feature type="domain" description="DUF4114" evidence="2">
    <location>
        <begin position="188"/>
        <end position="246"/>
    </location>
</feature>
<evidence type="ECO:0000313" key="3">
    <source>
        <dbReference type="EMBL" id="GAA4492480.1"/>
    </source>
</evidence>
<sequence>MKALIPLALVSLLAVQPAQAAVISALTGDTSLSQSQIDEWFSRYAQSITSGTLNQLSQASVELASAGLKATSDTVRVTYLGTGAARDSNLFLASSGSGSFDTASFWSDIYASGGTNNLGSYNPVDDSNLLFSTREGCSYAEAKDGNSCSATQVGLSREITGLTSGDNLVFGLQALPLTYNADGISLVNTNYFFSGDSSNNSDAQGWADGAVHTRVIQLDANTVLVGFEDTWSGNQSDYDYNDMIFIFQGVTSAVPEPAPLALAATGLLLLPWWRRRQRR</sequence>
<accession>A0ABP8PSM4</accession>
<dbReference type="InterPro" id="IPR025193">
    <property type="entry name" value="DUF4114"/>
</dbReference>
<feature type="chain" id="PRO_5045589570" description="DUF4114 domain-containing protein" evidence="1">
    <location>
        <begin position="21"/>
        <end position="279"/>
    </location>
</feature>
<keyword evidence="1" id="KW-0732">Signal</keyword>
<dbReference type="RefSeq" id="WP_345008977.1">
    <property type="nucleotide sequence ID" value="NZ_BAABFC010000001.1"/>
</dbReference>
<evidence type="ECO:0000256" key="1">
    <source>
        <dbReference type="SAM" id="SignalP"/>
    </source>
</evidence>
<protein>
    <recommendedName>
        <fullName evidence="2">DUF4114 domain-containing protein</fullName>
    </recommendedName>
</protein>
<feature type="signal peptide" evidence="1">
    <location>
        <begin position="1"/>
        <end position="20"/>
    </location>
</feature>